<feature type="domain" description="Corticotropin-releasing factor binding protein N-terminal" evidence="11">
    <location>
        <begin position="42"/>
        <end position="159"/>
    </location>
</feature>
<dbReference type="Pfam" id="PF23541">
    <property type="entry name" value="CRF-BP_C"/>
    <property type="match status" value="1"/>
</dbReference>
<evidence type="ECO:0000259" key="12">
    <source>
        <dbReference type="Pfam" id="PF23541"/>
    </source>
</evidence>
<dbReference type="PANTHER" id="PTHR10278:SF0">
    <property type="entry name" value="CORTICOTROPIN-RELEASING FACTOR-BINDING PROTEIN"/>
    <property type="match status" value="1"/>
</dbReference>
<evidence type="ECO:0000256" key="3">
    <source>
        <dbReference type="ARBA" id="ARBA00015713"/>
    </source>
</evidence>
<reference evidence="13 14" key="1">
    <citation type="submission" date="2024-01" db="EMBL/GenBank/DDBJ databases">
        <title>The genome of the rayed Mediterranean limpet Patella caerulea (Linnaeus, 1758).</title>
        <authorList>
            <person name="Anh-Thu Weber A."/>
            <person name="Halstead-Nussloch G."/>
        </authorList>
    </citation>
    <scope>NUCLEOTIDE SEQUENCE [LARGE SCALE GENOMIC DNA]</scope>
    <source>
        <strain evidence="13">AATW-2023a</strain>
        <tissue evidence="13">Whole specimen</tissue>
    </source>
</reference>
<evidence type="ECO:0000256" key="6">
    <source>
        <dbReference type="ARBA" id="ARBA00023157"/>
    </source>
</evidence>
<dbReference type="EMBL" id="JAZGQO010000006">
    <property type="protein sequence ID" value="KAK6184871.1"/>
    <property type="molecule type" value="Genomic_DNA"/>
</dbReference>
<dbReference type="GO" id="GO:0005615">
    <property type="term" value="C:extracellular space"/>
    <property type="evidence" value="ECO:0007669"/>
    <property type="project" value="TreeGrafter"/>
</dbReference>
<feature type="chain" id="PRO_5043003749" description="Corticotropin-releasing factor-binding protein" evidence="10">
    <location>
        <begin position="20"/>
        <end position="305"/>
    </location>
</feature>
<comment type="subcellular location">
    <subcellularLocation>
        <location evidence="1">Secreted</location>
    </subcellularLocation>
</comment>
<keyword evidence="6" id="KW-1015">Disulfide bond</keyword>
<proteinExistence type="inferred from homology"/>
<dbReference type="GO" id="GO:0009755">
    <property type="term" value="P:hormone-mediated signaling pathway"/>
    <property type="evidence" value="ECO:0007669"/>
    <property type="project" value="TreeGrafter"/>
</dbReference>
<dbReference type="InterPro" id="IPR056178">
    <property type="entry name" value="CRF-BP_C"/>
</dbReference>
<protein>
    <recommendedName>
        <fullName evidence="3">Corticotropin-releasing factor-binding protein</fullName>
    </recommendedName>
    <alternativeName>
        <fullName evidence="9">Corticotropin-releasing hormone-binding protein</fullName>
    </alternativeName>
</protein>
<evidence type="ECO:0000256" key="4">
    <source>
        <dbReference type="ARBA" id="ARBA00022525"/>
    </source>
</evidence>
<evidence type="ECO:0000256" key="2">
    <source>
        <dbReference type="ARBA" id="ARBA00008313"/>
    </source>
</evidence>
<feature type="domain" description="Corticotropin-releasing factor binding protein C-terminal" evidence="12">
    <location>
        <begin position="176"/>
        <end position="298"/>
    </location>
</feature>
<comment type="caution">
    <text evidence="13">The sequence shown here is derived from an EMBL/GenBank/DDBJ whole genome shotgun (WGS) entry which is preliminary data.</text>
</comment>
<evidence type="ECO:0000256" key="8">
    <source>
        <dbReference type="ARBA" id="ARBA00024997"/>
    </source>
</evidence>
<evidence type="ECO:0000313" key="14">
    <source>
        <dbReference type="Proteomes" id="UP001347796"/>
    </source>
</evidence>
<accession>A0AAN8Q223</accession>
<dbReference type="AlphaFoldDB" id="A0AAN8Q223"/>
<name>A0AAN8Q223_PATCE</name>
<comment type="function">
    <text evidence="8">Binds CRF and inactivates it. May prevent inappropriate pituitary-adrenal stimulation in pregnancy.</text>
</comment>
<keyword evidence="5 10" id="KW-0732">Signal</keyword>
<evidence type="ECO:0000256" key="10">
    <source>
        <dbReference type="SAM" id="SignalP"/>
    </source>
</evidence>
<dbReference type="InterPro" id="IPR035914">
    <property type="entry name" value="Sperma_CUB_dom_sf"/>
</dbReference>
<dbReference type="Proteomes" id="UP001347796">
    <property type="component" value="Unassembled WGS sequence"/>
</dbReference>
<evidence type="ECO:0000256" key="7">
    <source>
        <dbReference type="ARBA" id="ARBA00023180"/>
    </source>
</evidence>
<comment type="similarity">
    <text evidence="2">Belongs to the CRF-binding protein family.</text>
</comment>
<dbReference type="SUPFAM" id="SSF49854">
    <property type="entry name" value="Spermadhesin, CUB domain"/>
    <property type="match status" value="1"/>
</dbReference>
<gene>
    <name evidence="13" type="ORF">SNE40_007234</name>
</gene>
<dbReference type="PANTHER" id="PTHR10278">
    <property type="entry name" value="CORTICOTROPIN-RELEASING FACTOR-BINDING PROTEIN"/>
    <property type="match status" value="1"/>
</dbReference>
<evidence type="ECO:0000256" key="5">
    <source>
        <dbReference type="ARBA" id="ARBA00022729"/>
    </source>
</evidence>
<dbReference type="Pfam" id="PF05428">
    <property type="entry name" value="CRF-BP_N"/>
    <property type="match status" value="1"/>
</dbReference>
<keyword evidence="4" id="KW-0964">Secreted</keyword>
<feature type="signal peptide" evidence="10">
    <location>
        <begin position="1"/>
        <end position="19"/>
    </location>
</feature>
<dbReference type="GO" id="GO:0051460">
    <property type="term" value="P:negative regulation of corticotropin secretion"/>
    <property type="evidence" value="ECO:0007669"/>
    <property type="project" value="TreeGrafter"/>
</dbReference>
<dbReference type="GO" id="GO:0051424">
    <property type="term" value="F:corticotropin-releasing hormone binding"/>
    <property type="evidence" value="ECO:0007669"/>
    <property type="project" value="InterPro"/>
</dbReference>
<evidence type="ECO:0000313" key="13">
    <source>
        <dbReference type="EMBL" id="KAK6184871.1"/>
    </source>
</evidence>
<evidence type="ECO:0000256" key="9">
    <source>
        <dbReference type="ARBA" id="ARBA00033162"/>
    </source>
</evidence>
<sequence length="305" mass="34329">MIPWTLLVCSVTMFHDAVSFVPFNKRSQQYTPDSLQYTPTQIDCIDMRSTPGDYYYESEEKYEVCGFYIIADPDSLVEIEITEINVNCDENNALALVDGWELQGEYFPSPFDHKRPLEERYQSFCGNSKPHKKYISSQNVALIQFLIPFPGQNFKVNVRFIPNPRPCNVVATMEFGILTLKNFGERTNCSISIIYPEKIYLVDVDVGVSSEQPSVKPTSGLSVQCSANGKSDYVELLYGDGLDTDIMGRKIAFCGLRARAAKRGIPMGCQHSVVRLVSSGSFYNSITFSFQAMTPDEIYTSTDIC</sequence>
<evidence type="ECO:0000256" key="1">
    <source>
        <dbReference type="ARBA" id="ARBA00004613"/>
    </source>
</evidence>
<dbReference type="InterPro" id="IPR008435">
    <property type="entry name" value="CRF-bd"/>
</dbReference>
<organism evidence="13 14">
    <name type="scientific">Patella caerulea</name>
    <name type="common">Rayed Mediterranean limpet</name>
    <dbReference type="NCBI Taxonomy" id="87958"/>
    <lineage>
        <taxon>Eukaryota</taxon>
        <taxon>Metazoa</taxon>
        <taxon>Spiralia</taxon>
        <taxon>Lophotrochozoa</taxon>
        <taxon>Mollusca</taxon>
        <taxon>Gastropoda</taxon>
        <taxon>Patellogastropoda</taxon>
        <taxon>Patelloidea</taxon>
        <taxon>Patellidae</taxon>
        <taxon>Patella</taxon>
    </lineage>
</organism>
<dbReference type="Gene3D" id="2.60.120.290">
    <property type="entry name" value="Spermadhesin, CUB domain"/>
    <property type="match status" value="1"/>
</dbReference>
<keyword evidence="14" id="KW-1185">Reference proteome</keyword>
<keyword evidence="7" id="KW-0325">Glycoprotein</keyword>
<dbReference type="InterPro" id="IPR056177">
    <property type="entry name" value="CRF-BP_N"/>
</dbReference>
<evidence type="ECO:0000259" key="11">
    <source>
        <dbReference type="Pfam" id="PF05428"/>
    </source>
</evidence>